<keyword evidence="3" id="KW-1185">Reference proteome</keyword>
<accession>A0ABV0KS55</accession>
<evidence type="ECO:0000313" key="2">
    <source>
        <dbReference type="EMBL" id="MEP1061846.1"/>
    </source>
</evidence>
<evidence type="ECO:0000313" key="3">
    <source>
        <dbReference type="Proteomes" id="UP001476950"/>
    </source>
</evidence>
<dbReference type="InterPro" id="IPR027417">
    <property type="entry name" value="P-loop_NTPase"/>
</dbReference>
<gene>
    <name evidence="2" type="ORF">NDI38_26085</name>
</gene>
<dbReference type="PIRSF" id="PIRSF009320">
    <property type="entry name" value="Nuc_binding_HP_1000"/>
    <property type="match status" value="1"/>
</dbReference>
<dbReference type="Pfam" id="PF01656">
    <property type="entry name" value="CbiA"/>
    <property type="match status" value="1"/>
</dbReference>
<evidence type="ECO:0000259" key="1">
    <source>
        <dbReference type="Pfam" id="PF01656"/>
    </source>
</evidence>
<dbReference type="Gene3D" id="3.40.50.300">
    <property type="entry name" value="P-loop containing nucleotide triphosphate hydrolases"/>
    <property type="match status" value="1"/>
</dbReference>
<dbReference type="InterPro" id="IPR002586">
    <property type="entry name" value="CobQ/CobB/MinD/ParA_Nub-bd_dom"/>
</dbReference>
<dbReference type="PANTHER" id="PTHR13696:SF96">
    <property type="entry name" value="COBQ_COBB_MIND_PARA NUCLEOTIDE BINDING DOMAIN-CONTAINING PROTEIN"/>
    <property type="match status" value="1"/>
</dbReference>
<comment type="caution">
    <text evidence="2">The sequence shown here is derived from an EMBL/GenBank/DDBJ whole genome shotgun (WGS) entry which is preliminary data.</text>
</comment>
<dbReference type="SUPFAM" id="SSF52540">
    <property type="entry name" value="P-loop containing nucleoside triphosphate hydrolases"/>
    <property type="match status" value="1"/>
</dbReference>
<name>A0ABV0KS55_9CYAN</name>
<dbReference type="EMBL" id="JAMPLM010000045">
    <property type="protein sequence ID" value="MEP1061846.1"/>
    <property type="molecule type" value="Genomic_DNA"/>
</dbReference>
<sequence>MIIVVLSFKGGVSKTITAIHVAESLSHHKGRKVVLGDGDAIRTALNWYKRGLASDHKVGFTVFDGDEQPPAGFTDLVIDTPGNPDEEELAQLTDFADFLIIPTSCSPAAIEATIQTLTQFKELNSDRYRVLLSLVPPRPSRRGERVQQALVEANIPTFTQTIQRRDCYLDAELTGCTVAMLPGKAAVGAAVEWKAVGAELWKLTKSRR</sequence>
<dbReference type="CDD" id="cd02042">
    <property type="entry name" value="ParAB_family"/>
    <property type="match status" value="1"/>
</dbReference>
<reference evidence="2 3" key="1">
    <citation type="submission" date="2022-04" db="EMBL/GenBank/DDBJ databases">
        <title>Positive selection, recombination, and allopatry shape intraspecific diversity of widespread and dominant cyanobacteria.</title>
        <authorList>
            <person name="Wei J."/>
            <person name="Shu W."/>
            <person name="Hu C."/>
        </authorList>
    </citation>
    <scope>NUCLEOTIDE SEQUENCE [LARGE SCALE GENOMIC DNA]</scope>
    <source>
        <strain evidence="2 3">AS-A4</strain>
    </source>
</reference>
<protein>
    <submittedName>
        <fullName evidence="2">ParA family protein</fullName>
    </submittedName>
</protein>
<dbReference type="PANTHER" id="PTHR13696">
    <property type="entry name" value="P-LOOP CONTAINING NUCLEOSIDE TRIPHOSPHATE HYDROLASE"/>
    <property type="match status" value="1"/>
</dbReference>
<proteinExistence type="predicted"/>
<organism evidence="2 3">
    <name type="scientific">Stenomitos frigidus AS-A4</name>
    <dbReference type="NCBI Taxonomy" id="2933935"/>
    <lineage>
        <taxon>Bacteria</taxon>
        <taxon>Bacillati</taxon>
        <taxon>Cyanobacteriota</taxon>
        <taxon>Cyanophyceae</taxon>
        <taxon>Leptolyngbyales</taxon>
        <taxon>Leptolyngbyaceae</taxon>
        <taxon>Stenomitos</taxon>
    </lineage>
</organism>
<dbReference type="InterPro" id="IPR050678">
    <property type="entry name" value="DNA_Partitioning_ATPase"/>
</dbReference>
<dbReference type="RefSeq" id="WP_190448585.1">
    <property type="nucleotide sequence ID" value="NZ_JAMPLM010000045.1"/>
</dbReference>
<dbReference type="Proteomes" id="UP001476950">
    <property type="component" value="Unassembled WGS sequence"/>
</dbReference>
<feature type="domain" description="CobQ/CobB/MinD/ParA nucleotide binding" evidence="1">
    <location>
        <begin position="3"/>
        <end position="175"/>
    </location>
</feature>